<gene>
    <name evidence="1" type="ORF">QE152_g6198</name>
</gene>
<accession>A0AAW1MHW0</accession>
<sequence>MSERVLKIEFGCKEQQIVLYGIERNEETKLKEEFCNELSQVVESMREKIMIMEDLDGRVGQKKKRSRRKNKRKVIQWLGGLEESKENYQIEKEEVKEPIKELKRGKLTGIDQISAEMLKYMGTTGIEFVTRLCNRCLDEGNMPQEWKVGIINPCIQRLCNRCLDEGNMPQEWKVGIINPCIQIIEALLR</sequence>
<evidence type="ECO:0000313" key="1">
    <source>
        <dbReference type="EMBL" id="KAK9746397.1"/>
    </source>
</evidence>
<protein>
    <submittedName>
        <fullName evidence="1">Uncharacterized protein</fullName>
    </submittedName>
</protein>
<dbReference type="AlphaFoldDB" id="A0AAW1MHW0"/>
<dbReference type="EMBL" id="JASPKY010000040">
    <property type="protein sequence ID" value="KAK9746397.1"/>
    <property type="molecule type" value="Genomic_DNA"/>
</dbReference>
<keyword evidence="2" id="KW-1185">Reference proteome</keyword>
<dbReference type="PANTHER" id="PTHR19446">
    <property type="entry name" value="REVERSE TRANSCRIPTASES"/>
    <property type="match status" value="1"/>
</dbReference>
<organism evidence="1 2">
    <name type="scientific">Popillia japonica</name>
    <name type="common">Japanese beetle</name>
    <dbReference type="NCBI Taxonomy" id="7064"/>
    <lineage>
        <taxon>Eukaryota</taxon>
        <taxon>Metazoa</taxon>
        <taxon>Ecdysozoa</taxon>
        <taxon>Arthropoda</taxon>
        <taxon>Hexapoda</taxon>
        <taxon>Insecta</taxon>
        <taxon>Pterygota</taxon>
        <taxon>Neoptera</taxon>
        <taxon>Endopterygota</taxon>
        <taxon>Coleoptera</taxon>
        <taxon>Polyphaga</taxon>
        <taxon>Scarabaeiformia</taxon>
        <taxon>Scarabaeidae</taxon>
        <taxon>Rutelinae</taxon>
        <taxon>Popillia</taxon>
    </lineage>
</organism>
<dbReference type="Proteomes" id="UP001458880">
    <property type="component" value="Unassembled WGS sequence"/>
</dbReference>
<proteinExistence type="predicted"/>
<reference evidence="1 2" key="1">
    <citation type="journal article" date="2024" name="BMC Genomics">
        <title>De novo assembly and annotation of Popillia japonica's genome with initial clues to its potential as an invasive pest.</title>
        <authorList>
            <person name="Cucini C."/>
            <person name="Boschi S."/>
            <person name="Funari R."/>
            <person name="Cardaioli E."/>
            <person name="Iannotti N."/>
            <person name="Marturano G."/>
            <person name="Paoli F."/>
            <person name="Bruttini M."/>
            <person name="Carapelli A."/>
            <person name="Frati F."/>
            <person name="Nardi F."/>
        </authorList>
    </citation>
    <scope>NUCLEOTIDE SEQUENCE [LARGE SCALE GENOMIC DNA]</scope>
    <source>
        <strain evidence="1">DMR45628</strain>
    </source>
</reference>
<comment type="caution">
    <text evidence="1">The sequence shown here is derived from an EMBL/GenBank/DDBJ whole genome shotgun (WGS) entry which is preliminary data.</text>
</comment>
<evidence type="ECO:0000313" key="2">
    <source>
        <dbReference type="Proteomes" id="UP001458880"/>
    </source>
</evidence>
<name>A0AAW1MHW0_POPJA</name>